<protein>
    <submittedName>
        <fullName evidence="1">Mitochondrial ribosomal protein subunit L20-domain-containing protein</fullName>
    </submittedName>
</protein>
<dbReference type="EMBL" id="JAUEPP010000002">
    <property type="protein sequence ID" value="KAK3351804.1"/>
    <property type="molecule type" value="Genomic_DNA"/>
</dbReference>
<keyword evidence="1" id="KW-0687">Ribonucleoprotein</keyword>
<accession>A0AAE0MVH8</accession>
<dbReference type="GO" id="GO:0003735">
    <property type="term" value="F:structural constituent of ribosome"/>
    <property type="evidence" value="ECO:0007669"/>
    <property type="project" value="TreeGrafter"/>
</dbReference>
<evidence type="ECO:0000313" key="2">
    <source>
        <dbReference type="Proteomes" id="UP001278500"/>
    </source>
</evidence>
<reference evidence="1" key="2">
    <citation type="submission" date="2023-06" db="EMBL/GenBank/DDBJ databases">
        <authorList>
            <consortium name="Lawrence Berkeley National Laboratory"/>
            <person name="Haridas S."/>
            <person name="Hensen N."/>
            <person name="Bonometti L."/>
            <person name="Westerberg I."/>
            <person name="Brannstrom I.O."/>
            <person name="Guillou S."/>
            <person name="Cros-Aarteil S."/>
            <person name="Calhoun S."/>
            <person name="Kuo A."/>
            <person name="Mondo S."/>
            <person name="Pangilinan J."/>
            <person name="Riley R."/>
            <person name="Labutti K."/>
            <person name="Andreopoulos B."/>
            <person name="Lipzen A."/>
            <person name="Chen C."/>
            <person name="Yanf M."/>
            <person name="Daum C."/>
            <person name="Ng V."/>
            <person name="Clum A."/>
            <person name="Steindorff A."/>
            <person name="Ohm R."/>
            <person name="Martin F."/>
            <person name="Silar P."/>
            <person name="Natvig D."/>
            <person name="Lalanne C."/>
            <person name="Gautier V."/>
            <person name="Ament-Velasquez S.L."/>
            <person name="Kruys A."/>
            <person name="Hutchinson M.I."/>
            <person name="Powell A.J."/>
            <person name="Barry K."/>
            <person name="Miller A.N."/>
            <person name="Grigoriev I.V."/>
            <person name="Debuchy R."/>
            <person name="Gladieux P."/>
            <person name="Thoren M.H."/>
            <person name="Johannesson H."/>
        </authorList>
    </citation>
    <scope>NUCLEOTIDE SEQUENCE</scope>
    <source>
        <strain evidence="1">CBS 560.94</strain>
    </source>
</reference>
<dbReference type="AlphaFoldDB" id="A0AAE0MVH8"/>
<dbReference type="PANTHER" id="PTHR28266:SF1">
    <property type="entry name" value="LARGE RIBOSOMAL SUBUNIT PROTEIN ML58"/>
    <property type="match status" value="1"/>
</dbReference>
<sequence>MEASLSLFRPAATCCRRVALSSSTTQKAAAAHPAVAAGISVRYQSTANRTKRMLNIPPHESFLNVPVEGDRIIFNPPSSEASVYHTPFKFLPRSDPRRRANIYKLFKPQAPTPVEEATDANAAEHGEQLPPVLYNPTKSYNVTAEQVEEIRQLRAKDPKKYSVTYLSNKYNCTKVFIMMCTQAPREHQEQHKLARARIAESWGPRRAAAKLDARRRKEMLHRGEI</sequence>
<reference evidence="1" key="1">
    <citation type="journal article" date="2023" name="Mol. Phylogenet. Evol.">
        <title>Genome-scale phylogeny and comparative genomics of the fungal order Sordariales.</title>
        <authorList>
            <person name="Hensen N."/>
            <person name="Bonometti L."/>
            <person name="Westerberg I."/>
            <person name="Brannstrom I.O."/>
            <person name="Guillou S."/>
            <person name="Cros-Aarteil S."/>
            <person name="Calhoun S."/>
            <person name="Haridas S."/>
            <person name="Kuo A."/>
            <person name="Mondo S."/>
            <person name="Pangilinan J."/>
            <person name="Riley R."/>
            <person name="LaButti K."/>
            <person name="Andreopoulos B."/>
            <person name="Lipzen A."/>
            <person name="Chen C."/>
            <person name="Yan M."/>
            <person name="Daum C."/>
            <person name="Ng V."/>
            <person name="Clum A."/>
            <person name="Steindorff A."/>
            <person name="Ohm R.A."/>
            <person name="Martin F."/>
            <person name="Silar P."/>
            <person name="Natvig D.O."/>
            <person name="Lalanne C."/>
            <person name="Gautier V."/>
            <person name="Ament-Velasquez S.L."/>
            <person name="Kruys A."/>
            <person name="Hutchinson M.I."/>
            <person name="Powell A.J."/>
            <person name="Barry K."/>
            <person name="Miller A.N."/>
            <person name="Grigoriev I.V."/>
            <person name="Debuchy R."/>
            <person name="Gladieux P."/>
            <person name="Hiltunen Thoren M."/>
            <person name="Johannesson H."/>
        </authorList>
    </citation>
    <scope>NUCLEOTIDE SEQUENCE</scope>
    <source>
        <strain evidence="1">CBS 560.94</strain>
    </source>
</reference>
<keyword evidence="1" id="KW-0689">Ribosomal protein</keyword>
<dbReference type="RefSeq" id="XP_062685099.1">
    <property type="nucleotide sequence ID" value="XM_062820861.1"/>
</dbReference>
<dbReference type="GeneID" id="87858015"/>
<dbReference type="Pfam" id="PF12824">
    <property type="entry name" value="MRP-L20"/>
    <property type="match status" value="1"/>
</dbReference>
<gene>
    <name evidence="1" type="ORF">B0H65DRAFT_135570</name>
</gene>
<evidence type="ECO:0000313" key="1">
    <source>
        <dbReference type="EMBL" id="KAK3351804.1"/>
    </source>
</evidence>
<dbReference type="InterPro" id="IPR024388">
    <property type="entry name" value="Ribosomal_mL58"/>
</dbReference>
<name>A0AAE0MVH8_9PEZI</name>
<dbReference type="PANTHER" id="PTHR28266">
    <property type="entry name" value="54S RIBOSOMAL PROTEIN L20, MITOCHONDRIAL"/>
    <property type="match status" value="1"/>
</dbReference>
<organism evidence="1 2">
    <name type="scientific">Neurospora tetraspora</name>
    <dbReference type="NCBI Taxonomy" id="94610"/>
    <lineage>
        <taxon>Eukaryota</taxon>
        <taxon>Fungi</taxon>
        <taxon>Dikarya</taxon>
        <taxon>Ascomycota</taxon>
        <taxon>Pezizomycotina</taxon>
        <taxon>Sordariomycetes</taxon>
        <taxon>Sordariomycetidae</taxon>
        <taxon>Sordariales</taxon>
        <taxon>Sordariaceae</taxon>
        <taxon>Neurospora</taxon>
    </lineage>
</organism>
<dbReference type="GO" id="GO:0005762">
    <property type="term" value="C:mitochondrial large ribosomal subunit"/>
    <property type="evidence" value="ECO:0007669"/>
    <property type="project" value="TreeGrafter"/>
</dbReference>
<comment type="caution">
    <text evidence="1">The sequence shown here is derived from an EMBL/GenBank/DDBJ whole genome shotgun (WGS) entry which is preliminary data.</text>
</comment>
<keyword evidence="2" id="KW-1185">Reference proteome</keyword>
<proteinExistence type="predicted"/>
<dbReference type="Proteomes" id="UP001278500">
    <property type="component" value="Unassembled WGS sequence"/>
</dbReference>